<dbReference type="InterPro" id="IPR003409">
    <property type="entry name" value="MORN"/>
</dbReference>
<keyword evidence="2" id="KW-0472">Membrane</keyword>
<reference evidence="3 4" key="1">
    <citation type="submission" date="2013-01" db="EMBL/GenBank/DDBJ databases">
        <authorList>
            <person name="Harkins D.M."/>
            <person name="Durkin A.S."/>
            <person name="Brinkac L.M."/>
            <person name="Haft D.H."/>
            <person name="Selengut J.D."/>
            <person name="Sanka R."/>
            <person name="DePew J."/>
            <person name="Purushe J."/>
            <person name="Whelen A.C."/>
            <person name="Vinetz J.M."/>
            <person name="Sutton G.G."/>
            <person name="Nierman W.C."/>
            <person name="Fouts D.E."/>
        </authorList>
    </citation>
    <scope>NUCLEOTIDE SEQUENCE [LARGE SCALE GENOMIC DNA]</scope>
    <source>
        <strain evidence="3 4">2007001578</strain>
    </source>
</reference>
<evidence type="ECO:0000256" key="1">
    <source>
        <dbReference type="ARBA" id="ARBA00022737"/>
    </source>
</evidence>
<accession>A0ABP2TEM8</accession>
<sequence>MDFIEPPLKYKPFETEAEFRYKNKEAAMVLFGIDRKIIFALGVVLLLFFVFLDCGKKNKGTTKEENVKTLNLQKKNKELELEPDLKERKFFQEDALGQPKKYAEEVADLEPNREETKSISTYLGAAPGCKNGNCKSGKGIYVYDTGEVYSGTFKNDKRHGFGKIQYKDGDLYSGYFQNDKKVGTGTYRFANGAVFSGRFYDDGDSAEGHLIVGKRKKECSIIRNKLSCHG</sequence>
<gene>
    <name evidence="3" type="ORF">LEP1GSC035_3691</name>
</gene>
<dbReference type="Pfam" id="PF02493">
    <property type="entry name" value="MORN"/>
    <property type="match status" value="3"/>
</dbReference>
<feature type="transmembrane region" description="Helical" evidence="2">
    <location>
        <begin position="37"/>
        <end position="54"/>
    </location>
</feature>
<dbReference type="SUPFAM" id="SSF82185">
    <property type="entry name" value="Histone H3 K4-specific methyltransferase SET7/9 N-terminal domain"/>
    <property type="match status" value="1"/>
</dbReference>
<keyword evidence="4" id="KW-1185">Reference proteome</keyword>
<protein>
    <submittedName>
        <fullName evidence="3">MORN repeat protein</fullName>
    </submittedName>
</protein>
<proteinExistence type="predicted"/>
<dbReference type="SMART" id="SM00698">
    <property type="entry name" value="MORN"/>
    <property type="match status" value="2"/>
</dbReference>
<keyword evidence="2" id="KW-0812">Transmembrane</keyword>
<dbReference type="Proteomes" id="UP000012099">
    <property type="component" value="Unassembled WGS sequence"/>
</dbReference>
<dbReference type="EMBL" id="AHMH02000008">
    <property type="protein sequence ID" value="EMN02649.1"/>
    <property type="molecule type" value="Genomic_DNA"/>
</dbReference>
<evidence type="ECO:0000313" key="3">
    <source>
        <dbReference type="EMBL" id="EMN02649.1"/>
    </source>
</evidence>
<name>A0ABP2TEM8_9LEPT</name>
<evidence type="ECO:0000256" key="2">
    <source>
        <dbReference type="SAM" id="Phobius"/>
    </source>
</evidence>
<dbReference type="PANTHER" id="PTHR23084:SF263">
    <property type="entry name" value="MORN REPEAT-CONTAINING PROTEIN 1"/>
    <property type="match status" value="1"/>
</dbReference>
<dbReference type="Gene3D" id="2.20.110.10">
    <property type="entry name" value="Histone H3 K4-specific methyltransferase SET7/9 N-terminal domain"/>
    <property type="match status" value="1"/>
</dbReference>
<organism evidence="3 4">
    <name type="scientific">Leptospira noguchii str. 2007001578</name>
    <dbReference type="NCBI Taxonomy" id="1049974"/>
    <lineage>
        <taxon>Bacteria</taxon>
        <taxon>Pseudomonadati</taxon>
        <taxon>Spirochaetota</taxon>
        <taxon>Spirochaetia</taxon>
        <taxon>Leptospirales</taxon>
        <taxon>Leptospiraceae</taxon>
        <taxon>Leptospira</taxon>
    </lineage>
</organism>
<keyword evidence="2" id="KW-1133">Transmembrane helix</keyword>
<evidence type="ECO:0000313" key="4">
    <source>
        <dbReference type="Proteomes" id="UP000012099"/>
    </source>
</evidence>
<dbReference type="PANTHER" id="PTHR23084">
    <property type="entry name" value="PHOSPHATIDYLINOSITOL-4-PHOSPHATE 5-KINASE RELATED"/>
    <property type="match status" value="1"/>
</dbReference>
<keyword evidence="1" id="KW-0677">Repeat</keyword>
<comment type="caution">
    <text evidence="3">The sequence shown here is derived from an EMBL/GenBank/DDBJ whole genome shotgun (WGS) entry which is preliminary data.</text>
</comment>